<reference evidence="3" key="1">
    <citation type="journal article" date="2021" name="PeerJ">
        <title>Extensive microbial diversity within the chicken gut microbiome revealed by metagenomics and culture.</title>
        <authorList>
            <person name="Gilroy R."/>
            <person name="Ravi A."/>
            <person name="Getino M."/>
            <person name="Pursley I."/>
            <person name="Horton D.L."/>
            <person name="Alikhan N.F."/>
            <person name="Baker D."/>
            <person name="Gharbi K."/>
            <person name="Hall N."/>
            <person name="Watson M."/>
            <person name="Adriaenssens E.M."/>
            <person name="Foster-Nyarko E."/>
            <person name="Jarju S."/>
            <person name="Secka A."/>
            <person name="Antonio M."/>
            <person name="Oren A."/>
            <person name="Chaudhuri R.R."/>
            <person name="La Ragione R."/>
            <person name="Hildebrand F."/>
            <person name="Pallen M.J."/>
        </authorList>
    </citation>
    <scope>NUCLEOTIDE SEQUENCE</scope>
    <source>
        <strain evidence="3">CHK192-9172</strain>
    </source>
</reference>
<feature type="domain" description="Peptidase M56" evidence="2">
    <location>
        <begin position="85"/>
        <end position="268"/>
    </location>
</feature>
<accession>A0A9D2D598</accession>
<dbReference type="EMBL" id="DXCH01000339">
    <property type="protein sequence ID" value="HIZ08795.1"/>
    <property type="molecule type" value="Genomic_DNA"/>
</dbReference>
<gene>
    <name evidence="3" type="ORF">IAA08_12765</name>
</gene>
<protein>
    <submittedName>
        <fullName evidence="3">M56 family metallopeptidase</fullName>
    </submittedName>
</protein>
<dbReference type="Pfam" id="PF05569">
    <property type="entry name" value="Peptidase_M56"/>
    <property type="match status" value="1"/>
</dbReference>
<proteinExistence type="predicted"/>
<organism evidence="3 4">
    <name type="scientific">Candidatus Eubacterium avistercoris</name>
    <dbReference type="NCBI Taxonomy" id="2838567"/>
    <lineage>
        <taxon>Bacteria</taxon>
        <taxon>Bacillati</taxon>
        <taxon>Bacillota</taxon>
        <taxon>Clostridia</taxon>
        <taxon>Eubacteriales</taxon>
        <taxon>Eubacteriaceae</taxon>
        <taxon>Eubacterium</taxon>
    </lineage>
</organism>
<dbReference type="InterPro" id="IPR052173">
    <property type="entry name" value="Beta-lactam_resp_regulator"/>
</dbReference>
<keyword evidence="1" id="KW-0472">Membrane</keyword>
<dbReference type="CDD" id="cd07341">
    <property type="entry name" value="M56_BlaR1_MecR1_like"/>
    <property type="match status" value="1"/>
</dbReference>
<dbReference type="Proteomes" id="UP000824024">
    <property type="component" value="Unassembled WGS sequence"/>
</dbReference>
<feature type="transmembrane region" description="Helical" evidence="1">
    <location>
        <begin position="6"/>
        <end position="28"/>
    </location>
</feature>
<sequence length="458" mass="52722">MNWIIDFFAIVLMCSVQGSIVFGIFSLWEKSKLTAGTVRLNYFMLKWITLLYMLPISYVIDKTIWSNGFLFQSVPVVRWICFSAGLVWLGGALYFVVNYHRQISYIKKVLILSFPCDNEVMDVFYEVRDKLGVKGEIKVIFSDMSAAPFVCGVREVYIVLPKGGYERKALEIIFTHELIHVKQKDILWKYLIHLVKCVHWFNPLPTILLKRYDVWSESACDIRAGLVLEDWKAYFSQVLNMMISAEEMNKDFSAGLYEEDITLEERVNKVNHWRNKKRRIGIALLAAVSICAISPMSVLAAAKGYQGAYTNFARTVENGKTYNIESDIVEISSDDVMIQEGYANIEELENDTIVHNDSLLRSSKVPFSWTIKKKSRIMTDDFHKTKGSKFTVAVVNTGDDTIEVGLLNSDNYRYYFELPGGKMVTYTFTIEATDDYRFYVTNWNTYTITASGYYIINP</sequence>
<name>A0A9D2D598_9FIRM</name>
<feature type="transmembrane region" description="Helical" evidence="1">
    <location>
        <begin position="40"/>
        <end position="60"/>
    </location>
</feature>
<keyword evidence="1" id="KW-0812">Transmembrane</keyword>
<evidence type="ECO:0000313" key="3">
    <source>
        <dbReference type="EMBL" id="HIZ08795.1"/>
    </source>
</evidence>
<comment type="caution">
    <text evidence="3">The sequence shown here is derived from an EMBL/GenBank/DDBJ whole genome shotgun (WGS) entry which is preliminary data.</text>
</comment>
<keyword evidence="1" id="KW-1133">Transmembrane helix</keyword>
<dbReference type="AlphaFoldDB" id="A0A9D2D598"/>
<feature type="transmembrane region" description="Helical" evidence="1">
    <location>
        <begin position="76"/>
        <end position="97"/>
    </location>
</feature>
<evidence type="ECO:0000259" key="2">
    <source>
        <dbReference type="Pfam" id="PF05569"/>
    </source>
</evidence>
<dbReference type="PANTHER" id="PTHR34978:SF3">
    <property type="entry name" value="SLR0241 PROTEIN"/>
    <property type="match status" value="1"/>
</dbReference>
<evidence type="ECO:0000313" key="4">
    <source>
        <dbReference type="Proteomes" id="UP000824024"/>
    </source>
</evidence>
<feature type="transmembrane region" description="Helical" evidence="1">
    <location>
        <begin position="282"/>
        <end position="302"/>
    </location>
</feature>
<dbReference type="InterPro" id="IPR008756">
    <property type="entry name" value="Peptidase_M56"/>
</dbReference>
<evidence type="ECO:0000256" key="1">
    <source>
        <dbReference type="SAM" id="Phobius"/>
    </source>
</evidence>
<reference evidence="3" key="2">
    <citation type="submission" date="2021-04" db="EMBL/GenBank/DDBJ databases">
        <authorList>
            <person name="Gilroy R."/>
        </authorList>
    </citation>
    <scope>NUCLEOTIDE SEQUENCE</scope>
    <source>
        <strain evidence="3">CHK192-9172</strain>
    </source>
</reference>
<dbReference type="PANTHER" id="PTHR34978">
    <property type="entry name" value="POSSIBLE SENSOR-TRANSDUCER PROTEIN BLAR"/>
    <property type="match status" value="1"/>
</dbReference>